<dbReference type="AlphaFoldDB" id="A0A511MEJ8"/>
<dbReference type="Proteomes" id="UP000321424">
    <property type="component" value="Unassembled WGS sequence"/>
</dbReference>
<feature type="chain" id="PRO_5039092052" evidence="4">
    <location>
        <begin position="17"/>
        <end position="355"/>
    </location>
</feature>
<keyword evidence="3 4" id="KW-0732">Signal</keyword>
<comment type="caution">
    <text evidence="6">The sequence shown here is derived from an EMBL/GenBank/DDBJ whole genome shotgun (WGS) entry which is preliminary data.</text>
</comment>
<feature type="domain" description="SsuA/THI5-like" evidence="5">
    <location>
        <begin position="88"/>
        <end position="251"/>
    </location>
</feature>
<dbReference type="SUPFAM" id="SSF53850">
    <property type="entry name" value="Periplasmic binding protein-like II"/>
    <property type="match status" value="1"/>
</dbReference>
<feature type="signal peptide" evidence="4">
    <location>
        <begin position="1"/>
        <end position="16"/>
    </location>
</feature>
<dbReference type="EMBL" id="BJXA01000021">
    <property type="protein sequence ID" value="GEM39080.1"/>
    <property type="molecule type" value="Genomic_DNA"/>
</dbReference>
<evidence type="ECO:0000259" key="5">
    <source>
        <dbReference type="Pfam" id="PF09084"/>
    </source>
</evidence>
<dbReference type="GO" id="GO:0042918">
    <property type="term" value="P:alkanesulfonate transmembrane transport"/>
    <property type="evidence" value="ECO:0007669"/>
    <property type="project" value="TreeGrafter"/>
</dbReference>
<comment type="subcellular location">
    <subcellularLocation>
        <location evidence="1">Periplasm</location>
    </subcellularLocation>
</comment>
<name>A0A511MEJ8_9NOCA</name>
<dbReference type="GO" id="GO:0042597">
    <property type="term" value="C:periplasmic space"/>
    <property type="evidence" value="ECO:0007669"/>
    <property type="project" value="UniProtKB-SubCell"/>
</dbReference>
<sequence>MNATVRRMVTTGLAVAALVATTAGCVESGRGDTGVDGAQAGCPFAVDADVTTQARIGFQAIPNADLLVKDRGLLAACLPNAKVTWSQFSSGADVVQAFGAGSLDIGTMGSSPATKALSAPLRLPVRVLWIHDVIGKSESLVAKDKSISTLAGLRGKRIATPFGSTAHYSLLAALGKAGLAADVQVINMAPDAIPGAWNGDQIDAAWVWDPTLSKLIEAGGHLVTSSADTAAAGAPTFDLAVASTKFLDENARFAVVWAKLQDYAVTQLRSKPEDAAVSIGAQLGIAPTLVGPQLAGYTYLGAAEQADGKYLGGGFAADLRKTAEFLLSQGGIDSVGDETAYRTGIYADAAKGASS</sequence>
<protein>
    <submittedName>
        <fullName evidence="6">Glycine/betaine ABC transporter substrate-binding protein</fullName>
    </submittedName>
</protein>
<comment type="similarity">
    <text evidence="2">Belongs to the bacterial solute-binding protein SsuA/TauA family.</text>
</comment>
<evidence type="ECO:0000256" key="2">
    <source>
        <dbReference type="ARBA" id="ARBA00010742"/>
    </source>
</evidence>
<dbReference type="Gene3D" id="3.40.190.10">
    <property type="entry name" value="Periplasmic binding protein-like II"/>
    <property type="match status" value="2"/>
</dbReference>
<dbReference type="Pfam" id="PF09084">
    <property type="entry name" value="NMT1"/>
    <property type="match status" value="1"/>
</dbReference>
<dbReference type="PANTHER" id="PTHR30024">
    <property type="entry name" value="ALIPHATIC SULFONATES-BINDING PROTEIN-RELATED"/>
    <property type="match status" value="1"/>
</dbReference>
<evidence type="ECO:0000313" key="6">
    <source>
        <dbReference type="EMBL" id="GEM39080.1"/>
    </source>
</evidence>
<evidence type="ECO:0000256" key="1">
    <source>
        <dbReference type="ARBA" id="ARBA00004418"/>
    </source>
</evidence>
<evidence type="ECO:0000256" key="3">
    <source>
        <dbReference type="ARBA" id="ARBA00022729"/>
    </source>
</evidence>
<dbReference type="PANTHER" id="PTHR30024:SF47">
    <property type="entry name" value="TAURINE-BINDING PERIPLASMIC PROTEIN"/>
    <property type="match status" value="1"/>
</dbReference>
<accession>A0A511MEJ8</accession>
<keyword evidence="7" id="KW-1185">Reference proteome</keyword>
<reference evidence="6 7" key="1">
    <citation type="submission" date="2019-07" db="EMBL/GenBank/DDBJ databases">
        <title>Whole genome shotgun sequence of Nocardia ninae NBRC 108245.</title>
        <authorList>
            <person name="Hosoyama A."/>
            <person name="Uohara A."/>
            <person name="Ohji S."/>
            <person name="Ichikawa N."/>
        </authorList>
    </citation>
    <scope>NUCLEOTIDE SEQUENCE [LARGE SCALE GENOMIC DNA]</scope>
    <source>
        <strain evidence="6 7">NBRC 108245</strain>
    </source>
</reference>
<dbReference type="PROSITE" id="PS51257">
    <property type="entry name" value="PROKAR_LIPOPROTEIN"/>
    <property type="match status" value="1"/>
</dbReference>
<evidence type="ECO:0000256" key="4">
    <source>
        <dbReference type="SAM" id="SignalP"/>
    </source>
</evidence>
<evidence type="ECO:0000313" key="7">
    <source>
        <dbReference type="Proteomes" id="UP000321424"/>
    </source>
</evidence>
<dbReference type="OrthoDB" id="286202at2"/>
<dbReference type="InterPro" id="IPR015168">
    <property type="entry name" value="SsuA/THI5"/>
</dbReference>
<gene>
    <name evidence="6" type="ORF">NN4_35990</name>
</gene>
<proteinExistence type="inferred from homology"/>
<organism evidence="6 7">
    <name type="scientific">Nocardia ninae NBRC 108245</name>
    <dbReference type="NCBI Taxonomy" id="1210091"/>
    <lineage>
        <taxon>Bacteria</taxon>
        <taxon>Bacillati</taxon>
        <taxon>Actinomycetota</taxon>
        <taxon>Actinomycetes</taxon>
        <taxon>Mycobacteriales</taxon>
        <taxon>Nocardiaceae</taxon>
        <taxon>Nocardia</taxon>
    </lineage>
</organism>